<comment type="caution">
    <text evidence="7">The sequence shown here is derived from an EMBL/GenBank/DDBJ whole genome shotgun (WGS) entry which is preliminary data.</text>
</comment>
<dbReference type="EMBL" id="WIND01000004">
    <property type="protein sequence ID" value="MSU89553.1"/>
    <property type="molecule type" value="Genomic_DNA"/>
</dbReference>
<evidence type="ECO:0000313" key="8">
    <source>
        <dbReference type="Proteomes" id="UP000474957"/>
    </source>
</evidence>
<keyword evidence="2 5" id="KW-0812">Transmembrane</keyword>
<dbReference type="RefSeq" id="WP_154446028.1">
    <property type="nucleotide sequence ID" value="NZ_WIND01000004.1"/>
</dbReference>
<evidence type="ECO:0000256" key="4">
    <source>
        <dbReference type="ARBA" id="ARBA00023136"/>
    </source>
</evidence>
<dbReference type="Gene3D" id="1.20.1540.10">
    <property type="entry name" value="Rhomboid-like"/>
    <property type="match status" value="1"/>
</dbReference>
<feature type="domain" description="Peptidase S54 rhomboid" evidence="6">
    <location>
        <begin position="77"/>
        <end position="212"/>
    </location>
</feature>
<dbReference type="PANTHER" id="PTHR43066:SF11">
    <property type="entry name" value="PEPTIDASE S54 RHOMBOID DOMAIN-CONTAINING PROTEIN"/>
    <property type="match status" value="1"/>
</dbReference>
<feature type="transmembrane region" description="Helical" evidence="5">
    <location>
        <begin position="139"/>
        <end position="160"/>
    </location>
</feature>
<dbReference type="GO" id="GO:0016020">
    <property type="term" value="C:membrane"/>
    <property type="evidence" value="ECO:0007669"/>
    <property type="project" value="UniProtKB-SubCell"/>
</dbReference>
<evidence type="ECO:0000256" key="1">
    <source>
        <dbReference type="ARBA" id="ARBA00004141"/>
    </source>
</evidence>
<proteinExistence type="predicted"/>
<feature type="transmembrane region" description="Helical" evidence="5">
    <location>
        <begin position="114"/>
        <end position="133"/>
    </location>
</feature>
<feature type="transmembrane region" description="Helical" evidence="5">
    <location>
        <begin position="14"/>
        <end position="32"/>
    </location>
</feature>
<feature type="transmembrane region" description="Helical" evidence="5">
    <location>
        <begin position="80"/>
        <end position="102"/>
    </location>
</feature>
<feature type="transmembrane region" description="Helical" evidence="5">
    <location>
        <begin position="201"/>
        <end position="220"/>
    </location>
</feature>
<evidence type="ECO:0000256" key="3">
    <source>
        <dbReference type="ARBA" id="ARBA00022989"/>
    </source>
</evidence>
<dbReference type="InterPro" id="IPR035952">
    <property type="entry name" value="Rhomboid-like_sf"/>
</dbReference>
<reference evidence="7 8" key="1">
    <citation type="submission" date="2019-10" db="EMBL/GenBank/DDBJ databases">
        <title>Cognatihalovulum marinum gen. nov. sp. nov., a new member of the family Rhodobacteraceae isolated from deep seawater of the Northwest Indian Ocean.</title>
        <authorList>
            <person name="Ruan C."/>
            <person name="Wang J."/>
            <person name="Zheng X."/>
            <person name="Song L."/>
            <person name="Zhu Y."/>
            <person name="Huang Y."/>
            <person name="Lu Z."/>
            <person name="Du W."/>
            <person name="Huang L."/>
            <person name="Dai X."/>
        </authorList>
    </citation>
    <scope>NUCLEOTIDE SEQUENCE [LARGE SCALE GENOMIC DNA]</scope>
    <source>
        <strain evidence="7 8">2CG4</strain>
    </source>
</reference>
<dbReference type="GO" id="GO:0004252">
    <property type="term" value="F:serine-type endopeptidase activity"/>
    <property type="evidence" value="ECO:0007669"/>
    <property type="project" value="InterPro"/>
</dbReference>
<dbReference type="PANTHER" id="PTHR43066">
    <property type="entry name" value="RHOMBOID-RELATED PROTEIN"/>
    <property type="match status" value="1"/>
</dbReference>
<dbReference type="InterPro" id="IPR022764">
    <property type="entry name" value="Peptidase_S54_rhomboid_dom"/>
</dbReference>
<evidence type="ECO:0000256" key="2">
    <source>
        <dbReference type="ARBA" id="ARBA00022692"/>
    </source>
</evidence>
<keyword evidence="3 5" id="KW-1133">Transmembrane helix</keyword>
<keyword evidence="7" id="KW-0645">Protease</keyword>
<protein>
    <submittedName>
        <fullName evidence="7">Rhomboid family intramembrane serine protease</fullName>
    </submittedName>
</protein>
<evidence type="ECO:0000256" key="5">
    <source>
        <dbReference type="SAM" id="Phobius"/>
    </source>
</evidence>
<keyword evidence="8" id="KW-1185">Reference proteome</keyword>
<accession>A0A6L5YZ54</accession>
<gene>
    <name evidence="7" type="ORF">GE300_07980</name>
</gene>
<evidence type="ECO:0000259" key="6">
    <source>
        <dbReference type="Pfam" id="PF01694"/>
    </source>
</evidence>
<name>A0A6L5YZ54_9RHOB</name>
<organism evidence="7 8">
    <name type="scientific">Halovulum marinum</name>
    <dbReference type="NCBI Taxonomy" id="2662447"/>
    <lineage>
        <taxon>Bacteria</taxon>
        <taxon>Pseudomonadati</taxon>
        <taxon>Pseudomonadota</taxon>
        <taxon>Alphaproteobacteria</taxon>
        <taxon>Rhodobacterales</taxon>
        <taxon>Paracoccaceae</taxon>
        <taxon>Halovulum</taxon>
    </lineage>
</organism>
<evidence type="ECO:0000313" key="7">
    <source>
        <dbReference type="EMBL" id="MSU89553.1"/>
    </source>
</evidence>
<dbReference type="AlphaFoldDB" id="A0A6L5YZ54"/>
<comment type="subcellular location">
    <subcellularLocation>
        <location evidence="1">Membrane</location>
        <topology evidence="1">Multi-pass membrane protein</topology>
    </subcellularLocation>
</comment>
<dbReference type="Proteomes" id="UP000474957">
    <property type="component" value="Unassembled WGS sequence"/>
</dbReference>
<keyword evidence="7" id="KW-0378">Hydrolase</keyword>
<keyword evidence="4 5" id="KW-0472">Membrane</keyword>
<dbReference type="GO" id="GO:0006508">
    <property type="term" value="P:proteolysis"/>
    <property type="evidence" value="ECO:0007669"/>
    <property type="project" value="UniProtKB-KW"/>
</dbReference>
<sequence length="229" mass="24589">MYDPNHNASPVNPIPPVVLGLVALIALFEIAFQLGERGLAGGAAAIQWRVQALQTFGFYPSVWDQLVTAGRLPVDGAWRFVTYPLVHASFVHTLFACVLLLALGNFTARVFRPVALVLVLAACLIAGAIAFAVTNDTGAPLYGAYPAAYGLIGMYTWCLWTMADRMGRNPYAAFQLIGVLVGIQLLFVVLEGAWYSFFAEIAGFVTGFVLAAPAAPGGIARLRQKLRGR</sequence>
<dbReference type="SUPFAM" id="SSF144091">
    <property type="entry name" value="Rhomboid-like"/>
    <property type="match status" value="1"/>
</dbReference>
<dbReference type="Pfam" id="PF01694">
    <property type="entry name" value="Rhomboid"/>
    <property type="match status" value="1"/>
</dbReference>
<feature type="transmembrane region" description="Helical" evidence="5">
    <location>
        <begin position="172"/>
        <end position="195"/>
    </location>
</feature>